<sequence length="84" mass="9089">MTANERPRTPGRTPGPAAGPPDASAIDFVDEVGVLTGTGKHGRQWRITSVYTGWRLEFLDPGDERRTYAGTHPTLLAAKAEADR</sequence>
<dbReference type="Proteomes" id="UP000515947">
    <property type="component" value="Chromosome"/>
</dbReference>
<evidence type="ECO:0000313" key="3">
    <source>
        <dbReference type="Proteomes" id="UP000515947"/>
    </source>
</evidence>
<reference evidence="2 3" key="1">
    <citation type="submission" date="2020-08" db="EMBL/GenBank/DDBJ databases">
        <title>Genome sequence of Nocardioides mesophilus KACC 16243T.</title>
        <authorList>
            <person name="Hyun D.-W."/>
            <person name="Bae J.-W."/>
        </authorList>
    </citation>
    <scope>NUCLEOTIDE SEQUENCE [LARGE SCALE GENOMIC DNA]</scope>
    <source>
        <strain evidence="2 3">KACC 16243</strain>
    </source>
</reference>
<keyword evidence="3" id="KW-1185">Reference proteome</keyword>
<feature type="region of interest" description="Disordered" evidence="1">
    <location>
        <begin position="1"/>
        <end position="23"/>
    </location>
</feature>
<protein>
    <submittedName>
        <fullName evidence="2">Uncharacterized protein</fullName>
    </submittedName>
</protein>
<proteinExistence type="predicted"/>
<evidence type="ECO:0000256" key="1">
    <source>
        <dbReference type="SAM" id="MobiDB-lite"/>
    </source>
</evidence>
<gene>
    <name evidence="2" type="ORF">H9L09_00400</name>
</gene>
<evidence type="ECO:0000313" key="2">
    <source>
        <dbReference type="EMBL" id="QNN53012.1"/>
    </source>
</evidence>
<dbReference type="AlphaFoldDB" id="A0A7G9RBN7"/>
<dbReference type="KEGG" id="nmes:H9L09_00400"/>
<organism evidence="2 3">
    <name type="scientific">Nocardioides mesophilus</name>
    <dbReference type="NCBI Taxonomy" id="433659"/>
    <lineage>
        <taxon>Bacteria</taxon>
        <taxon>Bacillati</taxon>
        <taxon>Actinomycetota</taxon>
        <taxon>Actinomycetes</taxon>
        <taxon>Propionibacteriales</taxon>
        <taxon>Nocardioidaceae</taxon>
        <taxon>Nocardioides</taxon>
    </lineage>
</organism>
<dbReference type="EMBL" id="CP060713">
    <property type="protein sequence ID" value="QNN53012.1"/>
    <property type="molecule type" value="Genomic_DNA"/>
</dbReference>
<accession>A0A7G9RBN7</accession>
<dbReference type="RefSeq" id="WP_187578854.1">
    <property type="nucleotide sequence ID" value="NZ_CP060713.1"/>
</dbReference>
<name>A0A7G9RBN7_9ACTN</name>